<dbReference type="Gene3D" id="3.40.50.720">
    <property type="entry name" value="NAD(P)-binding Rossmann-like Domain"/>
    <property type="match status" value="1"/>
</dbReference>
<evidence type="ECO:0000256" key="2">
    <source>
        <dbReference type="ARBA" id="ARBA00022516"/>
    </source>
</evidence>
<dbReference type="PANTHER" id="PTHR11011">
    <property type="entry name" value="MALE STERILITY PROTEIN 2-RELATED"/>
    <property type="match status" value="1"/>
</dbReference>
<keyword evidence="2 4" id="KW-0444">Lipid biosynthesis</keyword>
<keyword evidence="4" id="KW-0521">NADP</keyword>
<dbReference type="Proteomes" id="UP000245207">
    <property type="component" value="Unassembled WGS sequence"/>
</dbReference>
<gene>
    <name evidence="7" type="ORF">CTI12_AA166630</name>
</gene>
<dbReference type="Pfam" id="PF07993">
    <property type="entry name" value="NAD_binding_4"/>
    <property type="match status" value="1"/>
</dbReference>
<keyword evidence="3 4" id="KW-0443">Lipid metabolism</keyword>
<evidence type="ECO:0000256" key="3">
    <source>
        <dbReference type="ARBA" id="ARBA00023098"/>
    </source>
</evidence>
<accession>A0A2U1PD37</accession>
<dbReference type="GO" id="GO:0035336">
    <property type="term" value="P:long-chain fatty-acyl-CoA metabolic process"/>
    <property type="evidence" value="ECO:0007669"/>
    <property type="project" value="TreeGrafter"/>
</dbReference>
<dbReference type="InterPro" id="IPR026055">
    <property type="entry name" value="FAR"/>
</dbReference>
<dbReference type="GO" id="GO:0102965">
    <property type="term" value="F:alcohol-forming long-chain fatty acyl-CoA reductase activity"/>
    <property type="evidence" value="ECO:0007669"/>
    <property type="project" value="UniProtKB-EC"/>
</dbReference>
<protein>
    <recommendedName>
        <fullName evidence="4">Fatty acyl-CoA reductase</fullName>
        <ecNumber evidence="4">1.2.1.84</ecNumber>
    </recommendedName>
</protein>
<evidence type="ECO:0000259" key="5">
    <source>
        <dbReference type="Pfam" id="PF03015"/>
    </source>
</evidence>
<evidence type="ECO:0000259" key="6">
    <source>
        <dbReference type="Pfam" id="PF07993"/>
    </source>
</evidence>
<dbReference type="GO" id="GO:0010345">
    <property type="term" value="P:suberin biosynthetic process"/>
    <property type="evidence" value="ECO:0007669"/>
    <property type="project" value="TreeGrafter"/>
</dbReference>
<comment type="caution">
    <text evidence="7">The sequence shown here is derived from an EMBL/GenBank/DDBJ whole genome shotgun (WGS) entry which is preliminary data.</text>
</comment>
<evidence type="ECO:0000256" key="1">
    <source>
        <dbReference type="ARBA" id="ARBA00005928"/>
    </source>
</evidence>
<organism evidence="7 8">
    <name type="scientific">Artemisia annua</name>
    <name type="common">Sweet wormwood</name>
    <dbReference type="NCBI Taxonomy" id="35608"/>
    <lineage>
        <taxon>Eukaryota</taxon>
        <taxon>Viridiplantae</taxon>
        <taxon>Streptophyta</taxon>
        <taxon>Embryophyta</taxon>
        <taxon>Tracheophyta</taxon>
        <taxon>Spermatophyta</taxon>
        <taxon>Magnoliopsida</taxon>
        <taxon>eudicotyledons</taxon>
        <taxon>Gunneridae</taxon>
        <taxon>Pentapetalae</taxon>
        <taxon>asterids</taxon>
        <taxon>campanulids</taxon>
        <taxon>Asterales</taxon>
        <taxon>Asteraceae</taxon>
        <taxon>Asteroideae</taxon>
        <taxon>Anthemideae</taxon>
        <taxon>Artemisiinae</taxon>
        <taxon>Artemisia</taxon>
    </lineage>
</organism>
<feature type="domain" description="Fatty acyl-CoA reductase C-terminal" evidence="5">
    <location>
        <begin position="531"/>
        <end position="600"/>
    </location>
</feature>
<dbReference type="Pfam" id="PF03015">
    <property type="entry name" value="Sterile"/>
    <property type="match status" value="1"/>
</dbReference>
<dbReference type="SUPFAM" id="SSF51735">
    <property type="entry name" value="NAD(P)-binding Rossmann-fold domains"/>
    <property type="match status" value="1"/>
</dbReference>
<dbReference type="AlphaFoldDB" id="A0A2U1PD37"/>
<feature type="domain" description="Thioester reductase (TE)" evidence="6">
    <location>
        <begin position="124"/>
        <end position="427"/>
    </location>
</feature>
<evidence type="ECO:0000256" key="4">
    <source>
        <dbReference type="RuleBase" id="RU363097"/>
    </source>
</evidence>
<dbReference type="EC" id="1.2.1.84" evidence="4"/>
<dbReference type="GO" id="GO:0080019">
    <property type="term" value="F:alcohol-forming very long-chain fatty acyl-CoA reductase activity"/>
    <property type="evidence" value="ECO:0007669"/>
    <property type="project" value="InterPro"/>
</dbReference>
<keyword evidence="4" id="KW-0560">Oxidoreductase</keyword>
<dbReference type="STRING" id="35608.A0A2U1PD37"/>
<comment type="catalytic activity">
    <reaction evidence="4">
        <text>a long-chain fatty acyl-CoA + 2 NADPH + 2 H(+) = a long-chain primary fatty alcohol + 2 NADP(+) + CoA</text>
        <dbReference type="Rhea" id="RHEA:52716"/>
        <dbReference type="ChEBI" id="CHEBI:15378"/>
        <dbReference type="ChEBI" id="CHEBI:57287"/>
        <dbReference type="ChEBI" id="CHEBI:57783"/>
        <dbReference type="ChEBI" id="CHEBI:58349"/>
        <dbReference type="ChEBI" id="CHEBI:77396"/>
        <dbReference type="ChEBI" id="CHEBI:83139"/>
        <dbReference type="EC" id="1.2.1.84"/>
    </reaction>
</comment>
<dbReference type="PANTHER" id="PTHR11011:SF45">
    <property type="entry name" value="FATTY ACYL-COA REDUCTASE CG8306-RELATED"/>
    <property type="match status" value="1"/>
</dbReference>
<dbReference type="InterPro" id="IPR013120">
    <property type="entry name" value="FAR_NAD-bd"/>
</dbReference>
<reference evidence="7 8" key="1">
    <citation type="journal article" date="2018" name="Mol. Plant">
        <title>The genome of Artemisia annua provides insight into the evolution of Asteraceae family and artemisinin biosynthesis.</title>
        <authorList>
            <person name="Shen Q."/>
            <person name="Zhang L."/>
            <person name="Liao Z."/>
            <person name="Wang S."/>
            <person name="Yan T."/>
            <person name="Shi P."/>
            <person name="Liu M."/>
            <person name="Fu X."/>
            <person name="Pan Q."/>
            <person name="Wang Y."/>
            <person name="Lv Z."/>
            <person name="Lu X."/>
            <person name="Zhang F."/>
            <person name="Jiang W."/>
            <person name="Ma Y."/>
            <person name="Chen M."/>
            <person name="Hao X."/>
            <person name="Li L."/>
            <person name="Tang Y."/>
            <person name="Lv G."/>
            <person name="Zhou Y."/>
            <person name="Sun X."/>
            <person name="Brodelius P.E."/>
            <person name="Rose J.K.C."/>
            <person name="Tang K."/>
        </authorList>
    </citation>
    <scope>NUCLEOTIDE SEQUENCE [LARGE SCALE GENOMIC DNA]</scope>
    <source>
        <strain evidence="8">cv. Huhao1</strain>
        <tissue evidence="7">Leaf</tissue>
    </source>
</reference>
<dbReference type="EMBL" id="PKPP01001322">
    <property type="protein sequence ID" value="PWA83647.1"/>
    <property type="molecule type" value="Genomic_DNA"/>
</dbReference>
<sequence>MMGTMSLGSSSVVQKGFVTLEVNNNNDMSKPWLFKKKIKCLMCCQSDQGNVIRSSTPNGVASKQTKRLALVNADTGMAVLNTQSYTAASKELVSYNGAQNASLIGVNGDGIGIVNVLKGKGFFVTGATGFLGKVFIEKILRTVPDVGTIYLLIKAKNKDAAMERLKNEIINTELFNSLQQAYGKSYQSFMLSKLVPVTGNVCESNLGLDEDMADVIAKDVDIIVNSAANTSFDERYDIALDINTGGPSRLMSFAKKCKKLNLFLQVSTAYVNGQRQGKIMEKPFNIGDSIARERLMCGNHMPKLNVEDEIKMVLELKKSLGENEMVQKLKELGLERAKLHGWQDTYVFTKAMGEMMIDKMGGDVPVVIIRPSVIESTYKEPFPGWMEGNRMMDPIVLYYGKGQLSGFLVDPNGVLDVVPADMVVNATLAAMAKHLISGKTEDNHIYQIASSVVNPLVFKDLARLLYEHFNTSPCMDLKGKPVHVPIMQLYRSMEEFSAHIWKDAISRSGLNASNSSNKGKFSFKLENLCKKSVDQAKYLANIYEPYTFYGGRFDNSNIQKLMGLMSEEEKRTFGFDVEKIDWRDYISNVHIPGLRKHVMKGRGMCTTKSAK</sequence>
<dbReference type="CDD" id="cd09071">
    <property type="entry name" value="FAR_C"/>
    <property type="match status" value="1"/>
</dbReference>
<evidence type="ECO:0000313" key="7">
    <source>
        <dbReference type="EMBL" id="PWA83647.1"/>
    </source>
</evidence>
<dbReference type="InterPro" id="IPR036291">
    <property type="entry name" value="NAD(P)-bd_dom_sf"/>
</dbReference>
<name>A0A2U1PD37_ARTAN</name>
<keyword evidence="8" id="KW-1185">Reference proteome</keyword>
<dbReference type="CDD" id="cd05236">
    <property type="entry name" value="FAR-N_SDR_e"/>
    <property type="match status" value="1"/>
</dbReference>
<comment type="similarity">
    <text evidence="1 4">Belongs to the fatty acyl-CoA reductase family.</text>
</comment>
<comment type="function">
    <text evidence="4">Catalyzes the reduction of fatty acyl-CoA to fatty alcohols.</text>
</comment>
<evidence type="ECO:0000313" key="8">
    <source>
        <dbReference type="Proteomes" id="UP000245207"/>
    </source>
</evidence>
<dbReference type="InterPro" id="IPR033640">
    <property type="entry name" value="FAR_C"/>
</dbReference>
<dbReference type="OrthoDB" id="429813at2759"/>
<proteinExistence type="inferred from homology"/>